<dbReference type="SUPFAM" id="SSF56112">
    <property type="entry name" value="Protein kinase-like (PK-like)"/>
    <property type="match status" value="1"/>
</dbReference>
<sequence length="299" mass="31726">MQRLHPGVVLAGRYRMVRHVASGGMGQVWEAVDETLERTVALKIMHPHTQDEFALVERFRDEARFAAQLSHPNTVTIHDFGEDDGLVFLVMEYVDGPTLGGVLAAGPLPPADVRRLLGQLASALSVAHDAGIIHRDIKPANILVNGDQAQLMDFGIARSIDAEARTLTGQVLGTAHYLSPEQALGQTVGPATDVYGLGVLAHEMLSASKPFDKGTPIATALAHVREEPPPLPEGTPPDLESIITACLAKEPGDRPTAALIAHLLGDQAGQTALAAAAEPVDQDGTFALDAIPRRALLDD</sequence>
<evidence type="ECO:0000256" key="5">
    <source>
        <dbReference type="ARBA" id="ARBA00022777"/>
    </source>
</evidence>
<dbReference type="RefSeq" id="WP_131168298.1">
    <property type="nucleotide sequence ID" value="NZ_SDMQ01000008.1"/>
</dbReference>
<evidence type="ECO:0000256" key="4">
    <source>
        <dbReference type="ARBA" id="ARBA00022741"/>
    </source>
</evidence>
<protein>
    <recommendedName>
        <fullName evidence="1">non-specific serine/threonine protein kinase</fullName>
        <ecNumber evidence="1">2.7.11.1</ecNumber>
    </recommendedName>
</protein>
<comment type="caution">
    <text evidence="8">The sequence shown here is derived from an EMBL/GenBank/DDBJ whole genome shotgun (WGS) entry which is preliminary data.</text>
</comment>
<dbReference type="OrthoDB" id="9762169at2"/>
<keyword evidence="5 8" id="KW-0418">Kinase</keyword>
<dbReference type="InterPro" id="IPR011009">
    <property type="entry name" value="Kinase-like_dom_sf"/>
</dbReference>
<evidence type="ECO:0000313" key="9">
    <source>
        <dbReference type="Proteomes" id="UP000292373"/>
    </source>
</evidence>
<dbReference type="GO" id="GO:0005524">
    <property type="term" value="F:ATP binding"/>
    <property type="evidence" value="ECO:0007669"/>
    <property type="project" value="UniProtKB-KW"/>
</dbReference>
<accession>A0A4V2JSF1</accession>
<dbReference type="InterPro" id="IPR008271">
    <property type="entry name" value="Ser/Thr_kinase_AS"/>
</dbReference>
<dbReference type="Gene3D" id="3.30.200.20">
    <property type="entry name" value="Phosphorylase Kinase, domain 1"/>
    <property type="match status" value="1"/>
</dbReference>
<keyword evidence="9" id="KW-1185">Reference proteome</keyword>
<keyword evidence="4" id="KW-0547">Nucleotide-binding</keyword>
<dbReference type="CDD" id="cd14014">
    <property type="entry name" value="STKc_PknB_like"/>
    <property type="match status" value="1"/>
</dbReference>
<dbReference type="InterPro" id="IPR000719">
    <property type="entry name" value="Prot_kinase_dom"/>
</dbReference>
<dbReference type="Gene3D" id="1.10.510.10">
    <property type="entry name" value="Transferase(Phosphotransferase) domain 1"/>
    <property type="match status" value="1"/>
</dbReference>
<dbReference type="Proteomes" id="UP000292373">
    <property type="component" value="Unassembled WGS sequence"/>
</dbReference>
<dbReference type="GO" id="GO:0004674">
    <property type="term" value="F:protein serine/threonine kinase activity"/>
    <property type="evidence" value="ECO:0007669"/>
    <property type="project" value="UniProtKB-KW"/>
</dbReference>
<feature type="domain" description="Protein kinase" evidence="7">
    <location>
        <begin position="14"/>
        <end position="273"/>
    </location>
</feature>
<evidence type="ECO:0000256" key="3">
    <source>
        <dbReference type="ARBA" id="ARBA00022679"/>
    </source>
</evidence>
<dbReference type="EMBL" id="SDMQ01000008">
    <property type="protein sequence ID" value="TBT84369.1"/>
    <property type="molecule type" value="Genomic_DNA"/>
</dbReference>
<proteinExistence type="predicted"/>
<dbReference type="AlphaFoldDB" id="A0A4V2JSF1"/>
<gene>
    <name evidence="8" type="ORF">ET989_09520</name>
</gene>
<evidence type="ECO:0000256" key="2">
    <source>
        <dbReference type="ARBA" id="ARBA00022527"/>
    </source>
</evidence>
<organism evidence="8 9">
    <name type="scientific">Propioniciclava sinopodophylli</name>
    <dbReference type="NCBI Taxonomy" id="1837344"/>
    <lineage>
        <taxon>Bacteria</taxon>
        <taxon>Bacillati</taxon>
        <taxon>Actinomycetota</taxon>
        <taxon>Actinomycetes</taxon>
        <taxon>Propionibacteriales</taxon>
        <taxon>Propionibacteriaceae</taxon>
        <taxon>Propioniciclava</taxon>
    </lineage>
</organism>
<dbReference type="PANTHER" id="PTHR43289:SF6">
    <property type="entry name" value="SERINE_THREONINE-PROTEIN KINASE NEKL-3"/>
    <property type="match status" value="1"/>
</dbReference>
<dbReference type="SMART" id="SM00220">
    <property type="entry name" value="S_TKc"/>
    <property type="match status" value="1"/>
</dbReference>
<evidence type="ECO:0000256" key="1">
    <source>
        <dbReference type="ARBA" id="ARBA00012513"/>
    </source>
</evidence>
<dbReference type="PROSITE" id="PS50011">
    <property type="entry name" value="PROTEIN_KINASE_DOM"/>
    <property type="match status" value="1"/>
</dbReference>
<dbReference type="EC" id="2.7.11.1" evidence="1"/>
<dbReference type="PANTHER" id="PTHR43289">
    <property type="entry name" value="MITOGEN-ACTIVATED PROTEIN KINASE KINASE KINASE 20-RELATED"/>
    <property type="match status" value="1"/>
</dbReference>
<keyword evidence="6" id="KW-0067">ATP-binding</keyword>
<name>A0A4V2JSF1_9ACTN</name>
<evidence type="ECO:0000256" key="6">
    <source>
        <dbReference type="ARBA" id="ARBA00022840"/>
    </source>
</evidence>
<reference evidence="8 9" key="1">
    <citation type="submission" date="2019-01" db="EMBL/GenBank/DDBJ databases">
        <title>Lactibacter flavus gen. nov., sp. nov., a novel bacterium of the family Propionibacteriaceae isolated from raw milk and dairy products.</title>
        <authorList>
            <person name="Huptas C."/>
            <person name="Wenning M."/>
            <person name="Breitenwieser F."/>
            <person name="Doll E."/>
            <person name="Von Neubeck M."/>
            <person name="Busse H.-J."/>
            <person name="Scherer S."/>
        </authorList>
    </citation>
    <scope>NUCLEOTIDE SEQUENCE [LARGE SCALE GENOMIC DNA]</scope>
    <source>
        <strain evidence="8 9">KCTC 33808</strain>
    </source>
</reference>
<dbReference type="PROSITE" id="PS00108">
    <property type="entry name" value="PROTEIN_KINASE_ST"/>
    <property type="match status" value="1"/>
</dbReference>
<evidence type="ECO:0000259" key="7">
    <source>
        <dbReference type="PROSITE" id="PS50011"/>
    </source>
</evidence>
<evidence type="ECO:0000313" key="8">
    <source>
        <dbReference type="EMBL" id="TBT84369.1"/>
    </source>
</evidence>
<dbReference type="Pfam" id="PF00069">
    <property type="entry name" value="Pkinase"/>
    <property type="match status" value="1"/>
</dbReference>
<keyword evidence="2 8" id="KW-0723">Serine/threonine-protein kinase</keyword>
<keyword evidence="3" id="KW-0808">Transferase</keyword>